<dbReference type="InterPro" id="IPR019479">
    <property type="entry name" value="Peroxiredoxin_C"/>
</dbReference>
<feature type="domain" description="Thioredoxin" evidence="9">
    <location>
        <begin position="13"/>
        <end position="172"/>
    </location>
</feature>
<evidence type="ECO:0000256" key="1">
    <source>
        <dbReference type="ARBA" id="ARBA00004496"/>
    </source>
</evidence>
<dbReference type="GO" id="GO:0008379">
    <property type="term" value="F:thioredoxin peroxidase activity"/>
    <property type="evidence" value="ECO:0007669"/>
    <property type="project" value="TreeGrafter"/>
</dbReference>
<gene>
    <name evidence="10" type="ORF">FZC37_02220</name>
</gene>
<evidence type="ECO:0000259" key="9">
    <source>
        <dbReference type="PROSITE" id="PS51352"/>
    </source>
</evidence>
<dbReference type="GO" id="GO:0033554">
    <property type="term" value="P:cellular response to stress"/>
    <property type="evidence" value="ECO:0007669"/>
    <property type="project" value="TreeGrafter"/>
</dbReference>
<dbReference type="RefSeq" id="WP_148952094.1">
    <property type="nucleotide sequence ID" value="NZ_CP043312.1"/>
</dbReference>
<dbReference type="EMBL" id="CP043312">
    <property type="protein sequence ID" value="QEK39733.1"/>
    <property type="molecule type" value="Genomic_DNA"/>
</dbReference>
<keyword evidence="4" id="KW-0575">Peroxidase</keyword>
<dbReference type="GO" id="GO:0045454">
    <property type="term" value="P:cell redox homeostasis"/>
    <property type="evidence" value="ECO:0007669"/>
    <property type="project" value="TreeGrafter"/>
</dbReference>
<dbReference type="GO" id="GO:0042744">
    <property type="term" value="P:hydrogen peroxide catabolic process"/>
    <property type="evidence" value="ECO:0007669"/>
    <property type="project" value="TreeGrafter"/>
</dbReference>
<keyword evidence="11" id="KW-1185">Reference proteome</keyword>
<proteinExistence type="inferred from homology"/>
<evidence type="ECO:0000256" key="3">
    <source>
        <dbReference type="ARBA" id="ARBA00022490"/>
    </source>
</evidence>
<dbReference type="Proteomes" id="UP000323844">
    <property type="component" value="Chromosome"/>
</dbReference>
<reference evidence="10 11" key="1">
    <citation type="submission" date="2019-08" db="EMBL/GenBank/DDBJ databases">
        <title>Highly reduced genomes of protist endosymbionts show evolutionary convergence.</title>
        <authorList>
            <person name="George E."/>
            <person name="Husnik F."/>
            <person name="Tashyreva D."/>
            <person name="Prokopchuk G."/>
            <person name="Horak A."/>
            <person name="Kwong W.K."/>
            <person name="Lukes J."/>
            <person name="Keeling P.J."/>
        </authorList>
    </citation>
    <scope>NUCLEOTIDE SEQUENCE [LARGE SCALE GENOMIC DNA]</scope>
    <source>
        <strain evidence="10">1621</strain>
    </source>
</reference>
<evidence type="ECO:0000313" key="10">
    <source>
        <dbReference type="EMBL" id="QEK39733.1"/>
    </source>
</evidence>
<dbReference type="InterPro" id="IPR013766">
    <property type="entry name" value="Thioredoxin_domain"/>
</dbReference>
<dbReference type="InterPro" id="IPR050217">
    <property type="entry name" value="Peroxiredoxin"/>
</dbReference>
<dbReference type="FunFam" id="3.40.30.10:FF:000002">
    <property type="entry name" value="Alkyl hydroperoxide reductase C"/>
    <property type="match status" value="1"/>
</dbReference>
<evidence type="ECO:0000256" key="5">
    <source>
        <dbReference type="ARBA" id="ARBA00023002"/>
    </source>
</evidence>
<evidence type="ECO:0000256" key="8">
    <source>
        <dbReference type="PIRSR" id="PIRSR000239-1"/>
    </source>
</evidence>
<evidence type="ECO:0000256" key="7">
    <source>
        <dbReference type="ARBA" id="ARBA00023284"/>
    </source>
</evidence>
<dbReference type="KEGG" id="snay:FZC37_02220"/>
<dbReference type="AlphaFoldDB" id="A0A5C0UJN5"/>
<dbReference type="OrthoDB" id="9812811at2"/>
<dbReference type="Gene3D" id="3.40.30.10">
    <property type="entry name" value="Glutaredoxin"/>
    <property type="match status" value="1"/>
</dbReference>
<keyword evidence="7" id="KW-0676">Redox-active center</keyword>
<dbReference type="PIRSF" id="PIRSF000239">
    <property type="entry name" value="AHPC"/>
    <property type="match status" value="1"/>
</dbReference>
<evidence type="ECO:0000256" key="2">
    <source>
        <dbReference type="ARBA" id="ARBA00009796"/>
    </source>
</evidence>
<dbReference type="PANTHER" id="PTHR10681:SF164">
    <property type="entry name" value="THIOREDOXIN PEROXIDASE 1"/>
    <property type="match status" value="1"/>
</dbReference>
<evidence type="ECO:0000313" key="11">
    <source>
        <dbReference type="Proteomes" id="UP000323844"/>
    </source>
</evidence>
<dbReference type="InterPro" id="IPR024706">
    <property type="entry name" value="Peroxiredoxin_AhpC-typ"/>
</dbReference>
<dbReference type="SUPFAM" id="SSF52833">
    <property type="entry name" value="Thioredoxin-like"/>
    <property type="match status" value="1"/>
</dbReference>
<dbReference type="GO" id="GO:0005829">
    <property type="term" value="C:cytosol"/>
    <property type="evidence" value="ECO:0007669"/>
    <property type="project" value="TreeGrafter"/>
</dbReference>
<dbReference type="PANTHER" id="PTHR10681">
    <property type="entry name" value="THIOREDOXIN PEROXIDASE"/>
    <property type="match status" value="1"/>
</dbReference>
<organism evidence="10 11">
    <name type="scientific">Candidatus Sneabacter namystus</name>
    <dbReference type="NCBI Taxonomy" id="2601646"/>
    <lineage>
        <taxon>Bacteria</taxon>
        <taxon>Pseudomonadati</taxon>
        <taxon>Pseudomonadota</taxon>
        <taxon>Alphaproteobacteria</taxon>
        <taxon>Rickettsiales</taxon>
        <taxon>Rickettsiaceae</taxon>
        <taxon>Rickettsieae</taxon>
        <taxon>Candidatus Sneabacter</taxon>
    </lineage>
</organism>
<keyword evidence="5" id="KW-0560">Oxidoreductase</keyword>
<keyword evidence="6" id="KW-1015">Disulfide bond</keyword>
<dbReference type="InterPro" id="IPR000866">
    <property type="entry name" value="AhpC/TSA"/>
</dbReference>
<accession>A0A5C0UJN5</accession>
<comment type="similarity">
    <text evidence="2">Belongs to the peroxiredoxin family. AhpC/Prx1 subfamily.</text>
</comment>
<dbReference type="InterPro" id="IPR036249">
    <property type="entry name" value="Thioredoxin-like_sf"/>
</dbReference>
<comment type="subcellular location">
    <subcellularLocation>
        <location evidence="1">Cytoplasm</location>
    </subcellularLocation>
</comment>
<sequence length="209" mass="23144">MSENYEGQDDAYATVGHIAPNFSCSAVMQDGTIEELNLKAFTKGKSCVLFFYPADFTFVCPSEIIAMDRRIEEFNNRNCCVIGVSVDSQFSHSKWREMSPKEGGIGPVKFPLVADINKDISLAWGVLSDEGVALRGTFIIDQESIIRHASINDLPIGRNIDEYLRILDALDHFKKHGQVCPAGWTAGKDAMEPTSDGVKRYLSKNSDSL</sequence>
<feature type="active site" description="Cysteine sulfenic acid (-SOH) intermediate; for peroxidase activity" evidence="8">
    <location>
        <position position="60"/>
    </location>
</feature>
<name>A0A5C0UJN5_9RICK</name>
<dbReference type="PROSITE" id="PS51352">
    <property type="entry name" value="THIOREDOXIN_2"/>
    <property type="match status" value="1"/>
</dbReference>
<keyword evidence="3" id="KW-0963">Cytoplasm</keyword>
<dbReference type="GO" id="GO:0006979">
    <property type="term" value="P:response to oxidative stress"/>
    <property type="evidence" value="ECO:0007669"/>
    <property type="project" value="TreeGrafter"/>
</dbReference>
<dbReference type="Pfam" id="PF10417">
    <property type="entry name" value="1-cysPrx_C"/>
    <property type="match status" value="1"/>
</dbReference>
<evidence type="ECO:0000256" key="4">
    <source>
        <dbReference type="ARBA" id="ARBA00022559"/>
    </source>
</evidence>
<protein>
    <submittedName>
        <fullName evidence="10">Peroxiredoxin</fullName>
    </submittedName>
</protein>
<evidence type="ECO:0000256" key="6">
    <source>
        <dbReference type="ARBA" id="ARBA00023157"/>
    </source>
</evidence>
<dbReference type="CDD" id="cd03015">
    <property type="entry name" value="PRX_Typ2cys"/>
    <property type="match status" value="1"/>
</dbReference>
<dbReference type="Pfam" id="PF00578">
    <property type="entry name" value="AhpC-TSA"/>
    <property type="match status" value="1"/>
</dbReference>